<sequence length="305" mass="32685">MSEEPEPRNEVSGQVSGNAWQIGHVHGDLNHTVNNAPPRPEEPELDIWLVLAGVLAVASGIAMIISTFNHGIATPRLVGVGVVLDVRSYSVDHGALTGPAWVAACALGVWQVWTALDLFSRKKQLRQRDRHPAQIALWLSYVPIHLALGAPAPWIWFCLVATAAAVICVVRRPQAPRPGRRLIAAVVGVIAFVTWFLPEVRGLWSDEADASVLGALAGTLLLLVIVAVPVHAVLTAPAVNAGRTLRSWSVCLLLKLAITWVVVMQWHVHLPDGVNVFSSFLPTIGVVAVLLASSSIRERVSAPGA</sequence>
<keyword evidence="1" id="KW-0812">Transmembrane</keyword>
<evidence type="ECO:0000256" key="1">
    <source>
        <dbReference type="SAM" id="Phobius"/>
    </source>
</evidence>
<accession>A0A7C9VP60</accession>
<name>A0A7C9VP60_9PSEU</name>
<feature type="transmembrane region" description="Helical" evidence="1">
    <location>
        <begin position="100"/>
        <end position="119"/>
    </location>
</feature>
<organism evidence="2 3">
    <name type="scientific">Lentzea alba</name>
    <dbReference type="NCBI Taxonomy" id="2714351"/>
    <lineage>
        <taxon>Bacteria</taxon>
        <taxon>Bacillati</taxon>
        <taxon>Actinomycetota</taxon>
        <taxon>Actinomycetes</taxon>
        <taxon>Pseudonocardiales</taxon>
        <taxon>Pseudonocardiaceae</taxon>
        <taxon>Lentzea</taxon>
    </lineage>
</organism>
<evidence type="ECO:0000313" key="2">
    <source>
        <dbReference type="EMBL" id="NGY58775.1"/>
    </source>
</evidence>
<feature type="transmembrane region" description="Helical" evidence="1">
    <location>
        <begin position="210"/>
        <end position="236"/>
    </location>
</feature>
<reference evidence="2 3" key="1">
    <citation type="submission" date="2020-03" db="EMBL/GenBank/DDBJ databases">
        <title>Isolation and identification of active actinomycetes.</title>
        <authorList>
            <person name="Sun X."/>
        </authorList>
    </citation>
    <scope>NUCLEOTIDE SEQUENCE [LARGE SCALE GENOMIC DNA]</scope>
    <source>
        <strain evidence="2 3">NEAU-D13</strain>
    </source>
</reference>
<feature type="transmembrane region" description="Helical" evidence="1">
    <location>
        <begin position="182"/>
        <end position="198"/>
    </location>
</feature>
<feature type="transmembrane region" description="Helical" evidence="1">
    <location>
        <begin position="47"/>
        <end position="68"/>
    </location>
</feature>
<dbReference type="Proteomes" id="UP000481360">
    <property type="component" value="Unassembled WGS sequence"/>
</dbReference>
<proteinExistence type="predicted"/>
<comment type="caution">
    <text evidence="2">The sequence shown here is derived from an EMBL/GenBank/DDBJ whole genome shotgun (WGS) entry which is preliminary data.</text>
</comment>
<keyword evidence="1" id="KW-1133">Transmembrane helix</keyword>
<feature type="transmembrane region" description="Helical" evidence="1">
    <location>
        <begin position="274"/>
        <end position="292"/>
    </location>
</feature>
<evidence type="ECO:0000313" key="3">
    <source>
        <dbReference type="Proteomes" id="UP000481360"/>
    </source>
</evidence>
<dbReference type="AlphaFoldDB" id="A0A7C9VP60"/>
<gene>
    <name evidence="2" type="ORF">G7043_07520</name>
</gene>
<feature type="transmembrane region" description="Helical" evidence="1">
    <location>
        <begin position="154"/>
        <end position="170"/>
    </location>
</feature>
<keyword evidence="3" id="KW-1185">Reference proteome</keyword>
<dbReference type="RefSeq" id="WP_166044740.1">
    <property type="nucleotide sequence ID" value="NZ_JAAMPJ010000001.1"/>
</dbReference>
<protein>
    <submittedName>
        <fullName evidence="2">Uncharacterized protein</fullName>
    </submittedName>
</protein>
<keyword evidence="1" id="KW-0472">Membrane</keyword>
<dbReference type="EMBL" id="JAAMPJ010000001">
    <property type="protein sequence ID" value="NGY58775.1"/>
    <property type="molecule type" value="Genomic_DNA"/>
</dbReference>
<feature type="transmembrane region" description="Helical" evidence="1">
    <location>
        <begin position="248"/>
        <end position="268"/>
    </location>
</feature>